<comment type="caution">
    <text evidence="1">The sequence shown here is derived from an EMBL/GenBank/DDBJ whole genome shotgun (WGS) entry which is preliminary data.</text>
</comment>
<evidence type="ECO:0000313" key="1">
    <source>
        <dbReference type="EMBL" id="MEZ0493869.1"/>
    </source>
</evidence>
<dbReference type="Proteomes" id="UP001566476">
    <property type="component" value="Unassembled WGS sequence"/>
</dbReference>
<dbReference type="RefSeq" id="WP_370720107.1">
    <property type="nucleotide sequence ID" value="NZ_JBGGTQ010000008.1"/>
</dbReference>
<evidence type="ECO:0000313" key="2">
    <source>
        <dbReference type="Proteomes" id="UP001566476"/>
    </source>
</evidence>
<name>A0ABV4I8B4_9ACTN</name>
<accession>A0ABV4I8B4</accession>
<keyword evidence="2" id="KW-1185">Reference proteome</keyword>
<organism evidence="1 2">
    <name type="scientific">Kineococcus mangrovi</name>
    <dbReference type="NCBI Taxonomy" id="1660183"/>
    <lineage>
        <taxon>Bacteria</taxon>
        <taxon>Bacillati</taxon>
        <taxon>Actinomycetota</taxon>
        <taxon>Actinomycetes</taxon>
        <taxon>Kineosporiales</taxon>
        <taxon>Kineosporiaceae</taxon>
        <taxon>Kineococcus</taxon>
    </lineage>
</organism>
<gene>
    <name evidence="1" type="ORF">AB2L28_16655</name>
</gene>
<sequence>MTTTPQHSHGEQVLARATGSLRLHTPAGWRVSRADLLETVRRAHRPAAPVRGRHALGEFVVSCDVLTTGVRGAVDRLPRADVTTVRCVTDAEDHLDLLTVETGVRYGAHVPTTAEEVRTAVVAAVRDLLGEVDGLRVHVHVGDVFE</sequence>
<reference evidence="1 2" key="1">
    <citation type="submission" date="2024-07" db="EMBL/GenBank/DDBJ databases">
        <authorList>
            <person name="Thanompreechachai J."/>
            <person name="Duangmal K."/>
        </authorList>
    </citation>
    <scope>NUCLEOTIDE SEQUENCE [LARGE SCALE GENOMIC DNA]</scope>
    <source>
        <strain evidence="1 2">TBRC 1896</strain>
    </source>
</reference>
<proteinExistence type="predicted"/>
<protein>
    <recommendedName>
        <fullName evidence="3">Asp23/Gls24 family envelope stress response protein</fullName>
    </recommendedName>
</protein>
<dbReference type="EMBL" id="JBGGTQ010000008">
    <property type="protein sequence ID" value="MEZ0493869.1"/>
    <property type="molecule type" value="Genomic_DNA"/>
</dbReference>
<evidence type="ECO:0008006" key="3">
    <source>
        <dbReference type="Google" id="ProtNLM"/>
    </source>
</evidence>